<dbReference type="Proteomes" id="UP000284605">
    <property type="component" value="Unassembled WGS sequence"/>
</dbReference>
<evidence type="ECO:0000313" key="5">
    <source>
        <dbReference type="EMBL" id="RJF88296.1"/>
    </source>
</evidence>
<dbReference type="InterPro" id="IPR009003">
    <property type="entry name" value="Peptidase_S1_PA"/>
</dbReference>
<dbReference type="InterPro" id="IPR001254">
    <property type="entry name" value="Trypsin_dom"/>
</dbReference>
<dbReference type="InterPro" id="IPR043504">
    <property type="entry name" value="Peptidase_S1_PA_chymotrypsin"/>
</dbReference>
<keyword evidence="6" id="KW-1185">Reference proteome</keyword>
<name>A0A418WE84_9PROT</name>
<dbReference type="PROSITE" id="PS50240">
    <property type="entry name" value="TRYPSIN_DOM"/>
    <property type="match status" value="1"/>
</dbReference>
<feature type="domain" description="Peptidase S1" evidence="4">
    <location>
        <begin position="75"/>
        <end position="284"/>
    </location>
</feature>
<protein>
    <recommendedName>
        <fullName evidence="4">Peptidase S1 domain-containing protein</fullName>
    </recommendedName>
</protein>
<dbReference type="RefSeq" id="WP_119778932.1">
    <property type="nucleotide sequence ID" value="NZ_QYUK01000011.1"/>
</dbReference>
<dbReference type="PROSITE" id="PS00134">
    <property type="entry name" value="TRYPSIN_HIS"/>
    <property type="match status" value="1"/>
</dbReference>
<keyword evidence="1 3" id="KW-0732">Signal</keyword>
<dbReference type="Gene3D" id="2.40.10.10">
    <property type="entry name" value="Trypsin-like serine proteases"/>
    <property type="match status" value="2"/>
</dbReference>
<gene>
    <name evidence="5" type="ORF">D3874_15815</name>
</gene>
<dbReference type="SUPFAM" id="SSF50494">
    <property type="entry name" value="Trypsin-like serine proteases"/>
    <property type="match status" value="1"/>
</dbReference>
<proteinExistence type="predicted"/>
<dbReference type="GO" id="GO:0006508">
    <property type="term" value="P:proteolysis"/>
    <property type="evidence" value="ECO:0007669"/>
    <property type="project" value="InterPro"/>
</dbReference>
<evidence type="ECO:0000256" key="3">
    <source>
        <dbReference type="SAM" id="SignalP"/>
    </source>
</evidence>
<dbReference type="PANTHER" id="PTHR15462">
    <property type="entry name" value="SERINE PROTEASE"/>
    <property type="match status" value="1"/>
</dbReference>
<sequence length="284" mass="29935">MRARSTSLALILVLGLMAPVQADERGSRGAGWGAAPAIDQAPLPKFPGRGAPPAGRPDQRARPQPEGQVDAVPLPLAAIGVVDSPDSFCTGTVIGRRAVLTAAHCVFDHYGNVRTPDSFMAGHGDNGDVIEAEIVEAFVPPSFNLDRFNDTNEIDGLDWAILELDRDVGDVTGIVPVAGFDRSALKAYSGGTRVFVQIGYGEEDGDRVTIRRGCTVIEAWDDNTFGHDCGSVQGDSGGPDLALIDGRWAIIGIESAEIDTDQTKGMDMAVGARAFAREAAKHAN</sequence>
<accession>A0A418WE84</accession>
<dbReference type="EMBL" id="QYUK01000011">
    <property type="protein sequence ID" value="RJF88296.1"/>
    <property type="molecule type" value="Genomic_DNA"/>
</dbReference>
<feature type="chain" id="PRO_5019440248" description="Peptidase S1 domain-containing protein" evidence="3">
    <location>
        <begin position="23"/>
        <end position="284"/>
    </location>
</feature>
<evidence type="ECO:0000256" key="1">
    <source>
        <dbReference type="ARBA" id="ARBA00022729"/>
    </source>
</evidence>
<feature type="signal peptide" evidence="3">
    <location>
        <begin position="1"/>
        <end position="22"/>
    </location>
</feature>
<dbReference type="Pfam" id="PF00089">
    <property type="entry name" value="Trypsin"/>
    <property type="match status" value="1"/>
</dbReference>
<evidence type="ECO:0000313" key="6">
    <source>
        <dbReference type="Proteomes" id="UP000284605"/>
    </source>
</evidence>
<dbReference type="PANTHER" id="PTHR15462:SF8">
    <property type="entry name" value="SERINE PROTEASE"/>
    <property type="match status" value="1"/>
</dbReference>
<dbReference type="OrthoDB" id="267336at2"/>
<evidence type="ECO:0000256" key="2">
    <source>
        <dbReference type="SAM" id="MobiDB-lite"/>
    </source>
</evidence>
<organism evidence="5 6">
    <name type="scientific">Oleomonas cavernae</name>
    <dbReference type="NCBI Taxonomy" id="2320859"/>
    <lineage>
        <taxon>Bacteria</taxon>
        <taxon>Pseudomonadati</taxon>
        <taxon>Pseudomonadota</taxon>
        <taxon>Alphaproteobacteria</taxon>
        <taxon>Acetobacterales</taxon>
        <taxon>Acetobacteraceae</taxon>
        <taxon>Oleomonas</taxon>
    </lineage>
</organism>
<dbReference type="InterPro" id="IPR050966">
    <property type="entry name" value="Glutamyl_endopeptidase"/>
</dbReference>
<dbReference type="GO" id="GO:0004252">
    <property type="term" value="F:serine-type endopeptidase activity"/>
    <property type="evidence" value="ECO:0007669"/>
    <property type="project" value="InterPro"/>
</dbReference>
<reference evidence="5 6" key="1">
    <citation type="submission" date="2018-09" db="EMBL/GenBank/DDBJ databases">
        <authorList>
            <person name="Zhu H."/>
        </authorList>
    </citation>
    <scope>NUCLEOTIDE SEQUENCE [LARGE SCALE GENOMIC DNA]</scope>
    <source>
        <strain evidence="5 6">K1W22B-8</strain>
    </source>
</reference>
<comment type="caution">
    <text evidence="5">The sequence shown here is derived from an EMBL/GenBank/DDBJ whole genome shotgun (WGS) entry which is preliminary data.</text>
</comment>
<evidence type="ECO:0000259" key="4">
    <source>
        <dbReference type="PROSITE" id="PS50240"/>
    </source>
</evidence>
<feature type="region of interest" description="Disordered" evidence="2">
    <location>
        <begin position="25"/>
        <end position="67"/>
    </location>
</feature>
<dbReference type="AlphaFoldDB" id="A0A418WE84"/>
<dbReference type="InterPro" id="IPR018114">
    <property type="entry name" value="TRYPSIN_HIS"/>
</dbReference>